<sequence length="204" mass="22717">MSEAAAPSVRNRKPPGVRREQILAVATEMFGNAGFRGVSLADIAARVGISQPGLIHHFHTKEELLIAALERRDKESSGHIEDAFRDLSAVDALLSLCRHNMEYPESIRLYAVESAESLEPGHPAREFFLSRYTRVRKAVAERARRDQQQGRLPAEMDPWTFAAGVIALMDGLQVQWLLDPSFDMSAVLALYLEQFRVTEGAASE</sequence>
<dbReference type="Pfam" id="PF00440">
    <property type="entry name" value="TetR_N"/>
    <property type="match status" value="1"/>
</dbReference>
<dbReference type="EMBL" id="JAGINW010000001">
    <property type="protein sequence ID" value="MBP2326942.1"/>
    <property type="molecule type" value="Genomic_DNA"/>
</dbReference>
<comment type="caution">
    <text evidence="7">The sequence shown here is derived from an EMBL/GenBank/DDBJ whole genome shotgun (WGS) entry which is preliminary data.</text>
</comment>
<accession>A0ABS4TR96</accession>
<dbReference type="Pfam" id="PF13977">
    <property type="entry name" value="TetR_C_6"/>
    <property type="match status" value="1"/>
</dbReference>
<dbReference type="PROSITE" id="PS50977">
    <property type="entry name" value="HTH_TETR_2"/>
    <property type="match status" value="1"/>
</dbReference>
<dbReference type="Proteomes" id="UP001519332">
    <property type="component" value="Unassembled WGS sequence"/>
</dbReference>
<proteinExistence type="predicted"/>
<dbReference type="PANTHER" id="PTHR47506">
    <property type="entry name" value="TRANSCRIPTIONAL REGULATORY PROTEIN"/>
    <property type="match status" value="1"/>
</dbReference>
<dbReference type="SUPFAM" id="SSF48498">
    <property type="entry name" value="Tetracyclin repressor-like, C-terminal domain"/>
    <property type="match status" value="1"/>
</dbReference>
<dbReference type="RefSeq" id="WP_209643949.1">
    <property type="nucleotide sequence ID" value="NZ_JAGINW010000001.1"/>
</dbReference>
<dbReference type="SUPFAM" id="SSF46689">
    <property type="entry name" value="Homeodomain-like"/>
    <property type="match status" value="1"/>
</dbReference>
<keyword evidence="2" id="KW-0805">Transcription regulation</keyword>
<evidence type="ECO:0000259" key="6">
    <source>
        <dbReference type="PROSITE" id="PS50977"/>
    </source>
</evidence>
<keyword evidence="3 5" id="KW-0238">DNA-binding</keyword>
<evidence type="ECO:0000256" key="3">
    <source>
        <dbReference type="ARBA" id="ARBA00023125"/>
    </source>
</evidence>
<organism evidence="7 8">
    <name type="scientific">Kibdelosporangium banguiense</name>
    <dbReference type="NCBI Taxonomy" id="1365924"/>
    <lineage>
        <taxon>Bacteria</taxon>
        <taxon>Bacillati</taxon>
        <taxon>Actinomycetota</taxon>
        <taxon>Actinomycetes</taxon>
        <taxon>Pseudonocardiales</taxon>
        <taxon>Pseudonocardiaceae</taxon>
        <taxon>Kibdelosporangium</taxon>
    </lineage>
</organism>
<evidence type="ECO:0000256" key="2">
    <source>
        <dbReference type="ARBA" id="ARBA00023015"/>
    </source>
</evidence>
<dbReference type="InterPro" id="IPR036271">
    <property type="entry name" value="Tet_transcr_reg_TetR-rel_C_sf"/>
</dbReference>
<name>A0ABS4TR96_9PSEU</name>
<protein>
    <submittedName>
        <fullName evidence="7">AcrR family transcriptional regulator</fullName>
    </submittedName>
</protein>
<evidence type="ECO:0000313" key="7">
    <source>
        <dbReference type="EMBL" id="MBP2326942.1"/>
    </source>
</evidence>
<keyword evidence="1" id="KW-0678">Repressor</keyword>
<dbReference type="InterPro" id="IPR039538">
    <property type="entry name" value="BetI_C"/>
</dbReference>
<dbReference type="Gene3D" id="1.10.357.10">
    <property type="entry name" value="Tetracycline Repressor, domain 2"/>
    <property type="match status" value="1"/>
</dbReference>
<keyword evidence="8" id="KW-1185">Reference proteome</keyword>
<evidence type="ECO:0000256" key="5">
    <source>
        <dbReference type="PROSITE-ProRule" id="PRU00335"/>
    </source>
</evidence>
<evidence type="ECO:0000313" key="8">
    <source>
        <dbReference type="Proteomes" id="UP001519332"/>
    </source>
</evidence>
<reference evidence="7 8" key="1">
    <citation type="submission" date="2021-03" db="EMBL/GenBank/DDBJ databases">
        <title>Sequencing the genomes of 1000 actinobacteria strains.</title>
        <authorList>
            <person name="Klenk H.-P."/>
        </authorList>
    </citation>
    <scope>NUCLEOTIDE SEQUENCE [LARGE SCALE GENOMIC DNA]</scope>
    <source>
        <strain evidence="7 8">DSM 46670</strain>
    </source>
</reference>
<dbReference type="InterPro" id="IPR001647">
    <property type="entry name" value="HTH_TetR"/>
</dbReference>
<keyword evidence="4" id="KW-0804">Transcription</keyword>
<feature type="domain" description="HTH tetR-type" evidence="6">
    <location>
        <begin position="16"/>
        <end position="76"/>
    </location>
</feature>
<gene>
    <name evidence="7" type="ORF">JOF56_007327</name>
</gene>
<dbReference type="PANTHER" id="PTHR47506:SF6">
    <property type="entry name" value="HTH-TYPE TRANSCRIPTIONAL REPRESSOR NEMR"/>
    <property type="match status" value="1"/>
</dbReference>
<evidence type="ECO:0000256" key="4">
    <source>
        <dbReference type="ARBA" id="ARBA00023163"/>
    </source>
</evidence>
<evidence type="ECO:0000256" key="1">
    <source>
        <dbReference type="ARBA" id="ARBA00022491"/>
    </source>
</evidence>
<dbReference type="PRINTS" id="PR00455">
    <property type="entry name" value="HTHTETR"/>
</dbReference>
<dbReference type="InterPro" id="IPR009057">
    <property type="entry name" value="Homeodomain-like_sf"/>
</dbReference>
<feature type="DNA-binding region" description="H-T-H motif" evidence="5">
    <location>
        <begin position="39"/>
        <end position="58"/>
    </location>
</feature>